<dbReference type="KEGG" id="sbf:JCM31447_317300"/>
<dbReference type="AlphaFoldDB" id="A0A4P2VM06"/>
<reference evidence="2 3" key="1">
    <citation type="submission" date="2018-12" db="EMBL/GenBank/DDBJ databases">
        <title>Rubrispira sanarue gen. nov., sp., nov., a member of the order Silvanigrellales, isolated from a brackish lake in Hamamatsu Japan.</title>
        <authorList>
            <person name="Maejima Y."/>
            <person name="Iino T."/>
            <person name="Muraguchi Y."/>
            <person name="Fukuda K."/>
            <person name="Nojiri H."/>
            <person name="Ohkuma M."/>
            <person name="Moriuchi R."/>
            <person name="Dohra H."/>
            <person name="Kimbara K."/>
            <person name="Shintani M."/>
        </authorList>
    </citation>
    <scope>NUCLEOTIDE SEQUENCE [LARGE SCALE GENOMIC DNA]</scope>
    <source>
        <strain evidence="2 3">RF1110005</strain>
    </source>
</reference>
<organism evidence="2 3">
    <name type="scientific">Fluviispira sanaruensis</name>
    <dbReference type="NCBI Taxonomy" id="2493639"/>
    <lineage>
        <taxon>Bacteria</taxon>
        <taxon>Pseudomonadati</taxon>
        <taxon>Bdellovibrionota</taxon>
        <taxon>Oligoflexia</taxon>
        <taxon>Silvanigrellales</taxon>
        <taxon>Silvanigrellaceae</taxon>
        <taxon>Fluviispira</taxon>
    </lineage>
</organism>
<dbReference type="EMBL" id="AP019368">
    <property type="protein sequence ID" value="BBH52439.1"/>
    <property type="molecule type" value="Genomic_DNA"/>
</dbReference>
<name>A0A4P2VM06_FLUSA</name>
<accession>A0A4P2VM06</accession>
<dbReference type="OrthoDB" id="5297209at2"/>
<proteinExistence type="predicted"/>
<evidence type="ECO:0000313" key="2">
    <source>
        <dbReference type="EMBL" id="BBH52439.1"/>
    </source>
</evidence>
<keyword evidence="3" id="KW-1185">Reference proteome</keyword>
<sequence length="135" mass="15700">MNHNKNSENEKSEKKKNQNDDEHQKWFAQGDLQDLAKIGGDILKKTVATGMDVIKEVKDNFPKDATQFIVKGKDEIIKGLTQEMAKSMISFGIEKFFSVARQHKVEFTIRIRRSEHKENKGRVIRKRSKLDIKKE</sequence>
<dbReference type="RefSeq" id="WP_130606944.1">
    <property type="nucleotide sequence ID" value="NZ_AP019368.1"/>
</dbReference>
<protein>
    <submittedName>
        <fullName evidence="2">Uncharacterized protein</fullName>
    </submittedName>
</protein>
<evidence type="ECO:0000256" key="1">
    <source>
        <dbReference type="SAM" id="MobiDB-lite"/>
    </source>
</evidence>
<feature type="region of interest" description="Disordered" evidence="1">
    <location>
        <begin position="1"/>
        <end position="24"/>
    </location>
</feature>
<gene>
    <name evidence="2" type="ORF">JCM31447_317300</name>
</gene>
<dbReference type="Proteomes" id="UP000291236">
    <property type="component" value="Chromosome"/>
</dbReference>
<evidence type="ECO:0000313" key="3">
    <source>
        <dbReference type="Proteomes" id="UP000291236"/>
    </source>
</evidence>